<protein>
    <submittedName>
        <fullName evidence="1">Uncharacterized protein</fullName>
    </submittedName>
</protein>
<reference evidence="1" key="1">
    <citation type="submission" date="2019-02" db="EMBL/GenBank/DDBJ databases">
        <authorList>
            <consortium name="Genoscope - CEA"/>
            <person name="William W."/>
        </authorList>
    </citation>
    <scope>NUCLEOTIDE SEQUENCE [LARGE SCALE GENOMIC DNA]</scope>
    <source>
        <strain evidence="1">YSy11</strain>
    </source>
</reference>
<evidence type="ECO:0000313" key="1">
    <source>
        <dbReference type="EMBL" id="VEV99220.1"/>
    </source>
</evidence>
<sequence>MVKMQRLKLMQRSPIYCSPRSSAGYRVINQRVDIPRVRLSIAGGSYKDTADNHYTRIKAFTGGKGLHAYPKFEQRHPL</sequence>
<proteinExistence type="predicted"/>
<name>A0A653EAQ7_9PSED</name>
<dbReference type="EMBL" id="LR215729">
    <property type="protein sequence ID" value="VEV99220.1"/>
    <property type="molecule type" value="Genomic_DNA"/>
</dbReference>
<dbReference type="AlphaFoldDB" id="A0A653EAQ7"/>
<accession>A0A653EAQ7</accession>
<gene>
    <name evidence="1" type="ORF">PMYSY11_4177</name>
</gene>
<organism evidence="1">
    <name type="scientific">Pseudomonas marincola</name>
    <dbReference type="NCBI Taxonomy" id="437900"/>
    <lineage>
        <taxon>Bacteria</taxon>
        <taxon>Pseudomonadati</taxon>
        <taxon>Pseudomonadota</taxon>
        <taxon>Gammaproteobacteria</taxon>
        <taxon>Pseudomonadales</taxon>
        <taxon>Pseudomonadaceae</taxon>
        <taxon>Pseudomonas</taxon>
    </lineage>
</organism>